<organism evidence="1 2">
    <name type="scientific">Minwuia thermotolerans</name>
    <dbReference type="NCBI Taxonomy" id="2056226"/>
    <lineage>
        <taxon>Bacteria</taxon>
        <taxon>Pseudomonadati</taxon>
        <taxon>Pseudomonadota</taxon>
        <taxon>Alphaproteobacteria</taxon>
        <taxon>Minwuiales</taxon>
        <taxon>Minwuiaceae</taxon>
        <taxon>Minwuia</taxon>
    </lineage>
</organism>
<evidence type="ECO:0000313" key="2">
    <source>
        <dbReference type="Proteomes" id="UP000229498"/>
    </source>
</evidence>
<accession>A0A2M9G2I6</accession>
<protein>
    <submittedName>
        <fullName evidence="1">Uncharacterized protein</fullName>
    </submittedName>
</protein>
<dbReference type="EMBL" id="PHIG01000031">
    <property type="protein sequence ID" value="PJK29937.1"/>
    <property type="molecule type" value="Genomic_DNA"/>
</dbReference>
<gene>
    <name evidence="1" type="ORF">CVT23_09215</name>
</gene>
<sequence length="80" mass="8611">MFGCDAPGCGAYGAFGFSPPGGGVEEGQRFCRVHAEAHDREQVEAGHIAPAQALFRENRSLRPAVRKRDAAVTENAERLL</sequence>
<evidence type="ECO:0000313" key="1">
    <source>
        <dbReference type="EMBL" id="PJK29937.1"/>
    </source>
</evidence>
<name>A0A2M9G2I6_9PROT</name>
<comment type="caution">
    <text evidence="1">The sequence shown here is derived from an EMBL/GenBank/DDBJ whole genome shotgun (WGS) entry which is preliminary data.</text>
</comment>
<dbReference type="AlphaFoldDB" id="A0A2M9G2I6"/>
<dbReference type="Proteomes" id="UP000229498">
    <property type="component" value="Unassembled WGS sequence"/>
</dbReference>
<proteinExistence type="predicted"/>
<reference evidence="1 2" key="1">
    <citation type="submission" date="2017-11" db="EMBL/GenBank/DDBJ databases">
        <title>Draft genome sequence of Rhizobiales bacterium SY3-13.</title>
        <authorList>
            <person name="Sun C."/>
        </authorList>
    </citation>
    <scope>NUCLEOTIDE SEQUENCE [LARGE SCALE GENOMIC DNA]</scope>
    <source>
        <strain evidence="1 2">SY3-13</strain>
    </source>
</reference>
<keyword evidence="2" id="KW-1185">Reference proteome</keyword>